<keyword evidence="1" id="KW-0812">Transmembrane</keyword>
<keyword evidence="1" id="KW-0472">Membrane</keyword>
<proteinExistence type="predicted"/>
<feature type="transmembrane region" description="Helical" evidence="1">
    <location>
        <begin position="33"/>
        <end position="52"/>
    </location>
</feature>
<comment type="caution">
    <text evidence="2">The sequence shown here is derived from an EMBL/GenBank/DDBJ whole genome shotgun (WGS) entry which is preliminary data.</text>
</comment>
<dbReference type="EMBL" id="ALNK01000021">
    <property type="protein sequence ID" value="EJU22590.1"/>
    <property type="molecule type" value="Genomic_DNA"/>
</dbReference>
<dbReference type="Proteomes" id="UP000005244">
    <property type="component" value="Unassembled WGS sequence"/>
</dbReference>
<organism evidence="2 3">
    <name type="scientific">Peptoanaerobacter stomatis</name>
    <dbReference type="NCBI Taxonomy" id="796937"/>
    <lineage>
        <taxon>Bacteria</taxon>
        <taxon>Bacillati</taxon>
        <taxon>Bacillota</taxon>
        <taxon>Clostridia</taxon>
        <taxon>Peptostreptococcales</taxon>
        <taxon>Filifactoraceae</taxon>
        <taxon>Peptoanaerobacter</taxon>
    </lineage>
</organism>
<reference evidence="2 3" key="1">
    <citation type="submission" date="2012-07" db="EMBL/GenBank/DDBJ databases">
        <authorList>
            <person name="Durkin A.S."/>
            <person name="McCorrison J."/>
            <person name="Torralba M."/>
            <person name="Gillis M."/>
            <person name="Methe B."/>
            <person name="Sutton G."/>
            <person name="Nelson K.E."/>
        </authorList>
    </citation>
    <scope>NUCLEOTIDE SEQUENCE [LARGE SCALE GENOMIC DNA]</scope>
    <source>
        <strain evidence="2 3">OBRC8</strain>
    </source>
</reference>
<evidence type="ECO:0000313" key="3">
    <source>
        <dbReference type="Proteomes" id="UP000005244"/>
    </source>
</evidence>
<evidence type="ECO:0000256" key="1">
    <source>
        <dbReference type="SAM" id="Phobius"/>
    </source>
</evidence>
<keyword evidence="1" id="KW-1133">Transmembrane helix</keyword>
<protein>
    <submittedName>
        <fullName evidence="2">Uncharacterized protein</fullName>
    </submittedName>
</protein>
<gene>
    <name evidence="2" type="ORF">HMPREF1143_1781</name>
</gene>
<keyword evidence="3" id="KW-1185">Reference proteome</keyword>
<accession>J6HBU9</accession>
<evidence type="ECO:0000313" key="2">
    <source>
        <dbReference type="EMBL" id="EJU22590.1"/>
    </source>
</evidence>
<dbReference type="AlphaFoldDB" id="J6HBU9"/>
<name>J6HBU9_9FIRM</name>
<sequence>MTITHISNSCYDTIINKIYLVIYFFNCNFLKEVIFLNATVMKIVIAFLIYYLTSDLI</sequence>